<protein>
    <submittedName>
        <fullName evidence="1">Uncharacterized protein</fullName>
    </submittedName>
</protein>
<evidence type="ECO:0000313" key="3">
    <source>
        <dbReference type="Proteomes" id="UP000215450"/>
    </source>
</evidence>
<evidence type="ECO:0000313" key="2">
    <source>
        <dbReference type="EMBL" id="SNB77064.1"/>
    </source>
</evidence>
<gene>
    <name evidence="1" type="ORF">KEBURONENSIS_01681</name>
    <name evidence="2" type="ORF">KEBURONENSIS_01716</name>
</gene>
<dbReference type="EMBL" id="FXUV01000034">
    <property type="protein sequence ID" value="SMQ12864.1"/>
    <property type="molecule type" value="Genomic_DNA"/>
</dbReference>
<organism evidence="1">
    <name type="scientific">Kingella negevensis</name>
    <dbReference type="NCBI Taxonomy" id="1522312"/>
    <lineage>
        <taxon>Bacteria</taxon>
        <taxon>Pseudomonadati</taxon>
        <taxon>Pseudomonadota</taxon>
        <taxon>Betaproteobacteria</taxon>
        <taxon>Neisseriales</taxon>
        <taxon>Neisseriaceae</taxon>
        <taxon>Kingella</taxon>
    </lineage>
</organism>
<dbReference type="EMBL" id="FXUV02000040">
    <property type="protein sequence ID" value="SNB77064.1"/>
    <property type="molecule type" value="Genomic_DNA"/>
</dbReference>
<dbReference type="AlphaFoldDB" id="A0A238HHC3"/>
<keyword evidence="3" id="KW-1185">Reference proteome</keyword>
<proteinExistence type="predicted"/>
<evidence type="ECO:0000313" key="1">
    <source>
        <dbReference type="EMBL" id="SMQ12864.1"/>
    </source>
</evidence>
<name>A0A238HHC3_9NEIS</name>
<reference evidence="2" key="2">
    <citation type="submission" date="2017-06" db="EMBL/GenBank/DDBJ databases">
        <authorList>
            <person name="Kim H.J."/>
            <person name="Triplett B.A."/>
        </authorList>
    </citation>
    <scope>NUCLEOTIDE SEQUENCE [LARGE SCALE GENOMIC DNA]</scope>
    <source>
        <strain evidence="2">Kingella_eburonensis</strain>
    </source>
</reference>
<sequence length="65" mass="7511">MQWQNSCGHIKTMYNARLAHEQAAYDRLIIAGTPYFKNKLNLQGVELETFEARLFAVKSITRPIL</sequence>
<dbReference type="Proteomes" id="UP000215450">
    <property type="component" value="Unassembled WGS sequence"/>
</dbReference>
<reference evidence="1" key="1">
    <citation type="submission" date="2017-05" db="EMBL/GenBank/DDBJ databases">
        <authorList>
            <person name="Song R."/>
            <person name="Chenine A.L."/>
            <person name="Ruprecht R.M."/>
        </authorList>
    </citation>
    <scope>NUCLEOTIDE SEQUENCE</scope>
    <source>
        <strain evidence="1">Kingella_eburonensis</strain>
    </source>
</reference>
<accession>A0A238HHC3</accession>
<reference evidence="3" key="3">
    <citation type="submission" date="2017-06" db="EMBL/GenBank/DDBJ databases">
        <authorList>
            <person name="Laurent S."/>
        </authorList>
    </citation>
    <scope>NUCLEOTIDE SEQUENCE [LARGE SCALE GENOMIC DNA]</scope>
</reference>